<dbReference type="AlphaFoldDB" id="A0A1H7PTZ0"/>
<organism evidence="4 5">
    <name type="scientific">Colwellia chukchiensis</name>
    <dbReference type="NCBI Taxonomy" id="641665"/>
    <lineage>
        <taxon>Bacteria</taxon>
        <taxon>Pseudomonadati</taxon>
        <taxon>Pseudomonadota</taxon>
        <taxon>Gammaproteobacteria</taxon>
        <taxon>Alteromonadales</taxon>
        <taxon>Colwelliaceae</taxon>
        <taxon>Colwellia</taxon>
    </lineage>
</organism>
<evidence type="ECO:0000313" key="5">
    <source>
        <dbReference type="Proteomes" id="UP000199297"/>
    </source>
</evidence>
<proteinExistence type="inferred from homology"/>
<comment type="similarity">
    <text evidence="1">Belongs to the bacterial sugar transferase family.</text>
</comment>
<name>A0A1H7PTZ0_9GAMM</name>
<evidence type="ECO:0000256" key="1">
    <source>
        <dbReference type="ARBA" id="ARBA00006464"/>
    </source>
</evidence>
<keyword evidence="5" id="KW-1185">Reference proteome</keyword>
<feature type="transmembrane region" description="Helical" evidence="2">
    <location>
        <begin position="12"/>
        <end position="33"/>
    </location>
</feature>
<reference evidence="5" key="1">
    <citation type="submission" date="2016-10" db="EMBL/GenBank/DDBJ databases">
        <authorList>
            <person name="Varghese N."/>
            <person name="Submissions S."/>
        </authorList>
    </citation>
    <scope>NUCLEOTIDE SEQUENCE [LARGE SCALE GENOMIC DNA]</scope>
    <source>
        <strain evidence="5">CGMCC 1.9127</strain>
    </source>
</reference>
<keyword evidence="4" id="KW-0808">Transferase</keyword>
<dbReference type="Proteomes" id="UP000199297">
    <property type="component" value="Unassembled WGS sequence"/>
</dbReference>
<dbReference type="PANTHER" id="PTHR30576">
    <property type="entry name" value="COLANIC BIOSYNTHESIS UDP-GLUCOSE LIPID CARRIER TRANSFERASE"/>
    <property type="match status" value="1"/>
</dbReference>
<sequence length="200" mass="22678">MYNFIKRCIDISVSLLALIILCPIYLLVALLVAKKLGRPVHFKQPRPGLNGKVFMMTKFRTMHDATDSQGQPLPDRQRLNSFGLKLRRSSLDELPGLFAVLKGDMSLVGPRPLLVEYLPLYSNEQAQRHNVKPGLTGWAQVNGRNAISWQEKFQLDLWYVNNQSLWLDLKILLMTIHKVCSQADINSQGEASMSKFTGQP</sequence>
<dbReference type="OrthoDB" id="9808602at2"/>
<dbReference type="PANTHER" id="PTHR30576:SF8">
    <property type="entry name" value="UNDECAPRENYL-PHOSPHATE GALACTOSE PHOSPHOTRANSFERASE"/>
    <property type="match status" value="1"/>
</dbReference>
<evidence type="ECO:0000259" key="3">
    <source>
        <dbReference type="Pfam" id="PF02397"/>
    </source>
</evidence>
<evidence type="ECO:0000256" key="2">
    <source>
        <dbReference type="SAM" id="Phobius"/>
    </source>
</evidence>
<evidence type="ECO:0000313" key="4">
    <source>
        <dbReference type="EMBL" id="SEL39361.1"/>
    </source>
</evidence>
<dbReference type="GO" id="GO:0016780">
    <property type="term" value="F:phosphotransferase activity, for other substituted phosphate groups"/>
    <property type="evidence" value="ECO:0007669"/>
    <property type="project" value="TreeGrafter"/>
</dbReference>
<keyword evidence="2" id="KW-0472">Membrane</keyword>
<gene>
    <name evidence="4" type="ORF">SAMN05216262_11045</name>
</gene>
<keyword evidence="2" id="KW-1133">Transmembrane helix</keyword>
<keyword evidence="2" id="KW-0812">Transmembrane</keyword>
<feature type="domain" description="Bacterial sugar transferase" evidence="3">
    <location>
        <begin position="6"/>
        <end position="180"/>
    </location>
</feature>
<dbReference type="InterPro" id="IPR003362">
    <property type="entry name" value="Bact_transf"/>
</dbReference>
<dbReference type="Pfam" id="PF02397">
    <property type="entry name" value="Bac_transf"/>
    <property type="match status" value="1"/>
</dbReference>
<protein>
    <submittedName>
        <fullName evidence="4">Sugar transferase involved in LPS biosynthesis (Colanic, teichoic acid)</fullName>
    </submittedName>
</protein>
<dbReference type="EMBL" id="FOBI01000010">
    <property type="protein sequence ID" value="SEL39361.1"/>
    <property type="molecule type" value="Genomic_DNA"/>
</dbReference>
<dbReference type="STRING" id="641665.GCA_002104455_02445"/>
<accession>A0A1H7PTZ0</accession>